<feature type="compositionally biased region" description="Polar residues" evidence="4">
    <location>
        <begin position="515"/>
        <end position="534"/>
    </location>
</feature>
<dbReference type="CDD" id="cd11660">
    <property type="entry name" value="SANT_TRF"/>
    <property type="match status" value="1"/>
</dbReference>
<dbReference type="EMBL" id="JAHFXF010000996">
    <property type="protein sequence ID" value="KAG9679629.1"/>
    <property type="molecule type" value="Genomic_DNA"/>
</dbReference>
<evidence type="ECO:0000256" key="1">
    <source>
        <dbReference type="ARBA" id="ARBA00023125"/>
    </source>
</evidence>
<dbReference type="Pfam" id="PF08558">
    <property type="entry name" value="TRF"/>
    <property type="match status" value="1"/>
</dbReference>
<dbReference type="SUPFAM" id="SSF46689">
    <property type="entry name" value="Homeodomain-like"/>
    <property type="match status" value="1"/>
</dbReference>
<dbReference type="PROSITE" id="PS51294">
    <property type="entry name" value="HTH_MYB"/>
    <property type="match status" value="1"/>
</dbReference>
<dbReference type="PANTHER" id="PTHR47807:SF1">
    <property type="entry name" value="PROTEIN TBF1"/>
    <property type="match status" value="1"/>
</dbReference>
<dbReference type="FunFam" id="1.10.10.60:FF:000137">
    <property type="entry name" value="MYB DNA binding protein"/>
    <property type="match status" value="1"/>
</dbReference>
<feature type="region of interest" description="Disordered" evidence="4">
    <location>
        <begin position="470"/>
        <end position="559"/>
    </location>
</feature>
<evidence type="ECO:0000256" key="3">
    <source>
        <dbReference type="ARBA" id="ARBA00023306"/>
    </source>
</evidence>
<accession>A0A9P8E4D8</accession>
<keyword evidence="1" id="KW-0238">DNA-binding</keyword>
<dbReference type="PANTHER" id="PTHR47807">
    <property type="entry name" value="PROTEIN TBF1"/>
    <property type="match status" value="1"/>
</dbReference>
<dbReference type="GO" id="GO:0042803">
    <property type="term" value="F:protein homodimerization activity"/>
    <property type="evidence" value="ECO:0007669"/>
    <property type="project" value="InterPro"/>
</dbReference>
<feature type="region of interest" description="Disordered" evidence="4">
    <location>
        <begin position="642"/>
        <end position="669"/>
    </location>
</feature>
<dbReference type="Gene3D" id="1.10.10.60">
    <property type="entry name" value="Homeodomain-like"/>
    <property type="match status" value="1"/>
</dbReference>
<evidence type="ECO:0000256" key="2">
    <source>
        <dbReference type="ARBA" id="ARBA00023242"/>
    </source>
</evidence>
<evidence type="ECO:0000313" key="7">
    <source>
        <dbReference type="Proteomes" id="UP000779574"/>
    </source>
</evidence>
<dbReference type="InterPro" id="IPR009057">
    <property type="entry name" value="Homeodomain-like_sf"/>
</dbReference>
<protein>
    <recommendedName>
        <fullName evidence="5">HTH myb-type domain-containing protein</fullName>
    </recommendedName>
</protein>
<dbReference type="GO" id="GO:0010833">
    <property type="term" value="P:telomere maintenance via telomere lengthening"/>
    <property type="evidence" value="ECO:0007669"/>
    <property type="project" value="TreeGrafter"/>
</dbReference>
<dbReference type="InterPro" id="IPR013867">
    <property type="entry name" value="Telomere_rpt-bd_fac_dimer_dom"/>
</dbReference>
<dbReference type="InterPro" id="IPR052833">
    <property type="entry name" value="Telomeric_DNA-bd_trans-reg"/>
</dbReference>
<evidence type="ECO:0000259" key="5">
    <source>
        <dbReference type="PROSITE" id="PS51294"/>
    </source>
</evidence>
<dbReference type="Proteomes" id="UP000779574">
    <property type="component" value="Unassembled WGS sequence"/>
</dbReference>
<reference evidence="6" key="2">
    <citation type="submission" date="2021-08" db="EMBL/GenBank/DDBJ databases">
        <authorList>
            <person name="Gostincar C."/>
            <person name="Sun X."/>
            <person name="Song Z."/>
            <person name="Gunde-Cimerman N."/>
        </authorList>
    </citation>
    <scope>NUCLEOTIDE SEQUENCE</scope>
    <source>
        <strain evidence="6">EXF-9911</strain>
    </source>
</reference>
<sequence>MSTGEIPFTDQTIANGLSRSSALSHGFAQGHGTKRLRDDVSNSFFDSESFRPVSQKRARPDLAYTTADVNPESSYIAPAYDSQTLALYNRLPDTDFALYHPHLAPTHPNPGSQQFEPAHTHSHIVSQSLPQYQQQPSYWGLPAQHQHQQHQHHQQAQQPLAQLSSQPHLQSAFQPQPQPQSLPQTPQQYYTMPVDHVQNASYPTNTDWWQQRPSPSNAVLENWNYQAEEPCVYGADASQHLKLQSLATLDNLSTQIILNLAKGSLNDILLLTAGRDHEGSQAYFTRRTLFDQTRKVYAKNAVFIDMHTLPAFTASQQEVVRKANRAIFISSILEGHDISFFDLDSRFMETFVCPGQRLLKWQGTVFLELKTQAYIAALMNNDGPSDSLLDELFPNDLADQLLSRHPDAPNLAPSEQDFLDRARARKQYLFDEPPYDAYSTLPRKYGWHDFLREFAVALSKNVEAIINNPARTPVSQPGVISPSIRGRGTPGRFGSLSSPTVGAQDPNSGHGDHNGAQQQRSPPQPDQETSEIGQSRSSPKARSKPKTGASATQRQPWKQEEEDALMAGLAEVKGPHWSQILSLYGRGGSMSEVLKDRNQIQLKDKARNLKLYYLKMGKEVPECLRGVTGELRKRGGARVRAALGLTDDDGPPTKKGSRSGTPLDPSLKA</sequence>
<organism evidence="6 7">
    <name type="scientific">Aureobasidium melanogenum</name>
    <name type="common">Aureobasidium pullulans var. melanogenum</name>
    <dbReference type="NCBI Taxonomy" id="46634"/>
    <lineage>
        <taxon>Eukaryota</taxon>
        <taxon>Fungi</taxon>
        <taxon>Dikarya</taxon>
        <taxon>Ascomycota</taxon>
        <taxon>Pezizomycotina</taxon>
        <taxon>Dothideomycetes</taxon>
        <taxon>Dothideomycetidae</taxon>
        <taxon>Dothideales</taxon>
        <taxon>Saccotheciaceae</taxon>
        <taxon>Aureobasidium</taxon>
    </lineage>
</organism>
<dbReference type="AlphaFoldDB" id="A0A9P8E4D8"/>
<dbReference type="InterPro" id="IPR017930">
    <property type="entry name" value="Myb_dom"/>
</dbReference>
<feature type="compositionally biased region" description="Polar residues" evidence="4">
    <location>
        <begin position="495"/>
        <end position="507"/>
    </location>
</feature>
<feature type="domain" description="HTH myb-type" evidence="5">
    <location>
        <begin position="549"/>
        <end position="606"/>
    </location>
</feature>
<evidence type="ECO:0000256" key="4">
    <source>
        <dbReference type="SAM" id="MobiDB-lite"/>
    </source>
</evidence>
<feature type="non-terminal residue" evidence="6">
    <location>
        <position position="1"/>
    </location>
</feature>
<dbReference type="OrthoDB" id="3366990at2759"/>
<keyword evidence="3" id="KW-0131">Cell cycle</keyword>
<keyword evidence="2" id="KW-0539">Nucleus</keyword>
<feature type="compositionally biased region" description="Low complexity" evidence="4">
    <location>
        <begin position="154"/>
        <end position="186"/>
    </location>
</feature>
<reference evidence="6" key="1">
    <citation type="journal article" date="2021" name="J Fungi (Basel)">
        <title>Virulence traits and population genomics of the black yeast Aureobasidium melanogenum.</title>
        <authorList>
            <person name="Cernosa A."/>
            <person name="Sun X."/>
            <person name="Gostincar C."/>
            <person name="Fang C."/>
            <person name="Gunde-Cimerman N."/>
            <person name="Song Z."/>
        </authorList>
    </citation>
    <scope>NUCLEOTIDE SEQUENCE</scope>
    <source>
        <strain evidence="6">EXF-9911</strain>
    </source>
</reference>
<gene>
    <name evidence="6" type="ORF">KCU76_g15335</name>
</gene>
<dbReference type="GO" id="GO:0003691">
    <property type="term" value="F:double-stranded telomeric DNA binding"/>
    <property type="evidence" value="ECO:0007669"/>
    <property type="project" value="TreeGrafter"/>
</dbReference>
<comment type="caution">
    <text evidence="6">The sequence shown here is derived from an EMBL/GenBank/DDBJ whole genome shotgun (WGS) entry which is preliminary data.</text>
</comment>
<feature type="region of interest" description="Disordered" evidence="4">
    <location>
        <begin position="142"/>
        <end position="186"/>
    </location>
</feature>
<proteinExistence type="predicted"/>
<feature type="region of interest" description="Disordered" evidence="4">
    <location>
        <begin position="103"/>
        <end position="129"/>
    </location>
</feature>
<evidence type="ECO:0000313" key="6">
    <source>
        <dbReference type="EMBL" id="KAG9679629.1"/>
    </source>
</evidence>
<name>A0A9P8E4D8_AURME</name>